<feature type="compositionally biased region" description="Pro residues" evidence="2">
    <location>
        <begin position="506"/>
        <end position="518"/>
    </location>
</feature>
<dbReference type="OrthoDB" id="19242at10239"/>
<reference evidence="3 4" key="1">
    <citation type="journal article" date="2008" name="Virus Genes">
        <title>Complete nucleotide sequence and experimental host range of Okra mosaic virus.</title>
        <authorList>
            <person name="Stephan D."/>
            <person name="Siddiqua M."/>
            <person name="Ta Hoang A."/>
            <person name="Engelmann J."/>
            <person name="Winter S."/>
            <person name="Maiss E."/>
        </authorList>
    </citation>
    <scope>NUCLEOTIDE SEQUENCE [LARGE SCALE GENOMIC DNA]</scope>
    <source>
        <strain evidence="3">PV-0264</strain>
    </source>
</reference>
<evidence type="ECO:0000256" key="1">
    <source>
        <dbReference type="ARBA" id="ARBA00008523"/>
    </source>
</evidence>
<feature type="compositionally biased region" description="Low complexity" evidence="2">
    <location>
        <begin position="182"/>
        <end position="204"/>
    </location>
</feature>
<accession>A5JPL2</accession>
<keyword evidence="4" id="KW-1185">Reference proteome</keyword>
<feature type="compositionally biased region" description="Pro residues" evidence="2">
    <location>
        <begin position="244"/>
        <end position="266"/>
    </location>
</feature>
<gene>
    <name evidence="3" type="primary">MP</name>
</gene>
<comment type="similarity">
    <text evidence="1">Belongs to the tymoviridae protein p69 family.</text>
</comment>
<feature type="compositionally biased region" description="Pro residues" evidence="2">
    <location>
        <begin position="65"/>
        <end position="81"/>
    </location>
</feature>
<evidence type="ECO:0000313" key="4">
    <source>
        <dbReference type="Proteomes" id="UP000202766"/>
    </source>
</evidence>
<feature type="compositionally biased region" description="Low complexity" evidence="2">
    <location>
        <begin position="530"/>
        <end position="547"/>
    </location>
</feature>
<dbReference type="EMBL" id="EF554577">
    <property type="protein sequence ID" value="ABQ45358.1"/>
    <property type="molecule type" value="Genomic_RNA"/>
</dbReference>
<proteinExistence type="inferred from homology"/>
<evidence type="ECO:0000256" key="2">
    <source>
        <dbReference type="SAM" id="MobiDB-lite"/>
    </source>
</evidence>
<feature type="compositionally biased region" description="Polar residues" evidence="2">
    <location>
        <begin position="15"/>
        <end position="26"/>
    </location>
</feature>
<dbReference type="KEGG" id="vg:5219920"/>
<dbReference type="RefSeq" id="YP_001285471.1">
    <property type="nucleotide sequence ID" value="NC_009532.1"/>
</dbReference>
<sequence>MSNGFPTSPGRPIQHKSQGSLPSSSVRVGHRLHKTLSHELSLGRPQGEPLLPPLLRHPSLKPGLLPTPPPHPQDPRNPPSLQPLDTPRRPARLSSLHETPEVSQASKVEPQLPTPPQLPHHPEGLHSFSFFLHDSPKHPRRFHARRPHVLSSLPDSAPLSPVPPTGSPLRLSGRPTRKLLHRSLSLPRHLQLSNSLPDPSLRPGRPLRRRVQSAPSVPQLAEDFLHLSPRSPPHHFHPGLLGPSPQPPNHPLHPPQKPLSPPPSHPSQPLQLRHVRSKGRGLLPHPQDAPASKPYLPQPAPSRPTRPRVGLQRPLHLYPGRSDSPSVRPRRIRPDPLQQTRAFLGHPKRLGQPSHLRSPQLPPPSKHGVPLFPNPPLQSQALPPTALAPNNRRRRSYPLLPNPPAALPSVVFASRKGKVHFRLPAANLPFSPPSSPPSSSPLSLPASPSPLLPRPPPPTFPGRQSPPRARFSPTPLSFIPRPLFFLSSEEESTSPCSSSSDFHSLPPSPQHPRPPSPPRLLGAGIVHSCLQDSTTSQPPTPRRTLPLPFTPPPLSPSVGTQSSGPSSPDSVPAVRTSSKPTPTAAIHASRSPSPSPILPSSPSCSSPELSPFSTPLKPGHRRLLPSDLPFQHQYSKLPAHLRSKQLTCSEIRIFQRVLPFYIDSLPSPPRP</sequence>
<feature type="compositionally biased region" description="Low complexity" evidence="2">
    <location>
        <begin position="600"/>
        <end position="613"/>
    </location>
</feature>
<feature type="region of interest" description="Disordered" evidence="2">
    <location>
        <begin position="151"/>
        <end position="404"/>
    </location>
</feature>
<feature type="compositionally biased region" description="Low complexity" evidence="2">
    <location>
        <begin position="493"/>
        <end position="505"/>
    </location>
</feature>
<feature type="region of interest" description="Disordered" evidence="2">
    <location>
        <begin position="431"/>
        <end position="474"/>
    </location>
</feature>
<evidence type="ECO:0000313" key="3">
    <source>
        <dbReference type="EMBL" id="ABQ45358.1"/>
    </source>
</evidence>
<feature type="compositionally biased region" description="Pro residues" evidence="2">
    <location>
        <begin position="447"/>
        <end position="460"/>
    </location>
</feature>
<dbReference type="GeneID" id="5219920"/>
<feature type="region of interest" description="Disordered" evidence="2">
    <location>
        <begin position="1"/>
        <end position="132"/>
    </location>
</feature>
<feature type="compositionally biased region" description="Low complexity" evidence="2">
    <location>
        <begin position="53"/>
        <end position="64"/>
    </location>
</feature>
<feature type="compositionally biased region" description="Polar residues" evidence="2">
    <location>
        <begin position="558"/>
        <end position="581"/>
    </location>
</feature>
<name>A5JPL2_9VIRU</name>
<dbReference type="Pfam" id="PF03251">
    <property type="entry name" value="Tymo_45kd_70kd"/>
    <property type="match status" value="1"/>
</dbReference>
<dbReference type="Proteomes" id="UP000202766">
    <property type="component" value="Segment"/>
</dbReference>
<protein>
    <submittedName>
        <fullName evidence="3">Putative movement protein</fullName>
    </submittedName>
</protein>
<dbReference type="InterPro" id="IPR004935">
    <property type="entry name" value="45/70kDa_tymovirus"/>
</dbReference>
<feature type="region of interest" description="Disordered" evidence="2">
    <location>
        <begin position="489"/>
        <end position="625"/>
    </location>
</feature>
<organism evidence="3 4">
    <name type="scientific">Okra mosaic virus</name>
    <dbReference type="NCBI Taxonomy" id="70822"/>
    <lineage>
        <taxon>Viruses</taxon>
        <taxon>Riboviria</taxon>
        <taxon>Orthornavirae</taxon>
        <taxon>Kitrinoviricota</taxon>
        <taxon>Alsuviricetes</taxon>
        <taxon>Tymovirales</taxon>
        <taxon>Tymoviridae</taxon>
        <taxon>Tymovirus</taxon>
        <taxon>Tymovirus abelmoschi</taxon>
    </lineage>
</organism>